<dbReference type="EMBL" id="KN550072">
    <property type="protein sequence ID" value="KHJ95128.1"/>
    <property type="molecule type" value="Genomic_DNA"/>
</dbReference>
<feature type="domain" description="Ig-like" evidence="1">
    <location>
        <begin position="13"/>
        <end position="73"/>
    </location>
</feature>
<dbReference type="PROSITE" id="PS50835">
    <property type="entry name" value="IG_LIKE"/>
    <property type="match status" value="1"/>
</dbReference>
<gene>
    <name evidence="2" type="ORF">OESDEN_04936</name>
</gene>
<dbReference type="InterPro" id="IPR007110">
    <property type="entry name" value="Ig-like_dom"/>
</dbReference>
<evidence type="ECO:0000259" key="1">
    <source>
        <dbReference type="PROSITE" id="PS50835"/>
    </source>
</evidence>
<evidence type="ECO:0000313" key="3">
    <source>
        <dbReference type="Proteomes" id="UP000053660"/>
    </source>
</evidence>
<dbReference type="OrthoDB" id="6244905at2759"/>
<dbReference type="Proteomes" id="UP000053660">
    <property type="component" value="Unassembled WGS sequence"/>
</dbReference>
<dbReference type="InterPro" id="IPR013783">
    <property type="entry name" value="Ig-like_fold"/>
</dbReference>
<accession>A0A0B1TC89</accession>
<evidence type="ECO:0000313" key="2">
    <source>
        <dbReference type="EMBL" id="KHJ95128.1"/>
    </source>
</evidence>
<proteinExistence type="predicted"/>
<dbReference type="AlphaFoldDB" id="A0A0B1TC89"/>
<keyword evidence="3" id="KW-1185">Reference proteome</keyword>
<organism evidence="2 3">
    <name type="scientific">Oesophagostomum dentatum</name>
    <name type="common">Nodular worm</name>
    <dbReference type="NCBI Taxonomy" id="61180"/>
    <lineage>
        <taxon>Eukaryota</taxon>
        <taxon>Metazoa</taxon>
        <taxon>Ecdysozoa</taxon>
        <taxon>Nematoda</taxon>
        <taxon>Chromadorea</taxon>
        <taxon>Rhabditida</taxon>
        <taxon>Rhabditina</taxon>
        <taxon>Rhabditomorpha</taxon>
        <taxon>Strongyloidea</taxon>
        <taxon>Strongylidae</taxon>
        <taxon>Oesophagostomum</taxon>
    </lineage>
</organism>
<reference evidence="2 3" key="1">
    <citation type="submission" date="2014-03" db="EMBL/GenBank/DDBJ databases">
        <title>Draft genome of the hookworm Oesophagostomum dentatum.</title>
        <authorList>
            <person name="Mitreva M."/>
        </authorList>
    </citation>
    <scope>NUCLEOTIDE SEQUENCE [LARGE SCALE GENOMIC DNA]</scope>
    <source>
        <strain evidence="2 3">OD-Hann</strain>
    </source>
</reference>
<name>A0A0B1TC89_OESDE</name>
<protein>
    <recommendedName>
        <fullName evidence="1">Ig-like domain-containing protein</fullName>
    </recommendedName>
</protein>
<dbReference type="Pfam" id="PF13927">
    <property type="entry name" value="Ig_3"/>
    <property type="match status" value="1"/>
</dbReference>
<dbReference type="SUPFAM" id="SSF48726">
    <property type="entry name" value="Immunoglobulin"/>
    <property type="match status" value="1"/>
</dbReference>
<sequence>MSRKASIGLPDLPKFEAQPIDRLVPKGQPVVFQCITLAKPPPAVVWYHNNRAIANGENTNYWLSRMQFSLFIF</sequence>
<dbReference type="InterPro" id="IPR036179">
    <property type="entry name" value="Ig-like_dom_sf"/>
</dbReference>
<dbReference type="Gene3D" id="2.60.40.10">
    <property type="entry name" value="Immunoglobulins"/>
    <property type="match status" value="1"/>
</dbReference>